<keyword evidence="7 9" id="KW-0704">Schiff base</keyword>
<comment type="PTM">
    <text evidence="9 12">Is synthesized initially as an inactive proenzyme, which is activated by self-cleavage at a specific serine bond to produce a beta-subunit with a hydroxyl group at its C-terminus and an alpha-subunit with a pyruvoyl group at its N-terminus.</text>
</comment>
<protein>
    <recommendedName>
        <fullName evidence="9">Aspartate 1-decarboxylase</fullName>
        <ecNumber evidence="9">4.1.1.11</ecNumber>
    </recommendedName>
    <alternativeName>
        <fullName evidence="9">Aspartate alpha-decarboxylase</fullName>
    </alternativeName>
    <component>
        <recommendedName>
            <fullName evidence="9">Aspartate 1-decarboxylase beta chain</fullName>
        </recommendedName>
    </component>
    <component>
        <recommendedName>
            <fullName evidence="9">Aspartate 1-decarboxylase alpha chain</fullName>
        </recommendedName>
    </component>
</protein>
<feature type="active site" description="Proton donor" evidence="9 10">
    <location>
        <position position="58"/>
    </location>
</feature>
<dbReference type="EC" id="4.1.1.11" evidence="9"/>
<dbReference type="GO" id="GO:0006523">
    <property type="term" value="P:alanine biosynthetic process"/>
    <property type="evidence" value="ECO:0007669"/>
    <property type="project" value="InterPro"/>
</dbReference>
<dbReference type="NCBIfam" id="TIGR00223">
    <property type="entry name" value="panD"/>
    <property type="match status" value="1"/>
</dbReference>
<keyword evidence="4 9" id="KW-0068">Autocatalytic cleavage</keyword>
<dbReference type="Proteomes" id="UP000231292">
    <property type="component" value="Unassembled WGS sequence"/>
</dbReference>
<evidence type="ECO:0000313" key="14">
    <source>
        <dbReference type="EMBL" id="PIP19088.1"/>
    </source>
</evidence>
<comment type="pathway">
    <text evidence="9">Cofactor biosynthesis; (R)-pantothenate biosynthesis; beta-alanine from L-aspartate: step 1/1.</text>
</comment>
<keyword evidence="2 9" id="KW-0566">Pantothenate biosynthesis</keyword>
<evidence type="ECO:0000256" key="6">
    <source>
        <dbReference type="ARBA" id="ARBA00023239"/>
    </source>
</evidence>
<dbReference type="PANTHER" id="PTHR21012">
    <property type="entry name" value="ASPARTATE 1-DECARBOXYLASE"/>
    <property type="match status" value="1"/>
</dbReference>
<evidence type="ECO:0000256" key="7">
    <source>
        <dbReference type="ARBA" id="ARBA00023270"/>
    </source>
</evidence>
<comment type="cofactor">
    <cofactor evidence="9 10">
        <name>pyruvate</name>
        <dbReference type="ChEBI" id="CHEBI:15361"/>
    </cofactor>
    <text evidence="9 10">Binds 1 pyruvoyl group covalently per subunit.</text>
</comment>
<dbReference type="GO" id="GO:0005829">
    <property type="term" value="C:cytosol"/>
    <property type="evidence" value="ECO:0007669"/>
    <property type="project" value="TreeGrafter"/>
</dbReference>
<evidence type="ECO:0000256" key="3">
    <source>
        <dbReference type="ARBA" id="ARBA00022793"/>
    </source>
</evidence>
<proteinExistence type="inferred from homology"/>
<dbReference type="UniPathway" id="UPA00028">
    <property type="reaction ID" value="UER00002"/>
</dbReference>
<accession>A0A2G9YIL2</accession>
<comment type="subcellular location">
    <subcellularLocation>
        <location evidence="9">Cytoplasm</location>
    </subcellularLocation>
</comment>
<evidence type="ECO:0000313" key="15">
    <source>
        <dbReference type="Proteomes" id="UP000231292"/>
    </source>
</evidence>
<keyword evidence="5 9" id="KW-0865">Zymogen</keyword>
<dbReference type="HAMAP" id="MF_00446">
    <property type="entry name" value="PanD"/>
    <property type="match status" value="1"/>
</dbReference>
<evidence type="ECO:0000256" key="10">
    <source>
        <dbReference type="PIRSR" id="PIRSR006246-1"/>
    </source>
</evidence>
<evidence type="ECO:0000256" key="1">
    <source>
        <dbReference type="ARBA" id="ARBA00022490"/>
    </source>
</evidence>
<comment type="subunit">
    <text evidence="9">Heterooctamer of four alpha and four beta subunits.</text>
</comment>
<feature type="modified residue" description="Pyruvic acid (Ser)" evidence="9 12">
    <location>
        <position position="25"/>
    </location>
</feature>
<gene>
    <name evidence="9" type="primary">panD</name>
    <name evidence="14" type="ORF">COX41_04745</name>
</gene>
<organism evidence="14 15">
    <name type="scientific">Candidatus Sherwoodlollariibacterium unditelluris</name>
    <dbReference type="NCBI Taxonomy" id="1974757"/>
    <lineage>
        <taxon>Bacteria</taxon>
        <taxon>Pseudomonadati</taxon>
        <taxon>Candidatus Omnitrophota</taxon>
        <taxon>Candidatus Sherwoodlollariibacterium</taxon>
    </lineage>
</organism>
<dbReference type="CDD" id="cd06919">
    <property type="entry name" value="Asp_decarbox"/>
    <property type="match status" value="1"/>
</dbReference>
<evidence type="ECO:0000256" key="11">
    <source>
        <dbReference type="PIRSR" id="PIRSR006246-2"/>
    </source>
</evidence>
<dbReference type="Pfam" id="PF02261">
    <property type="entry name" value="Asp_decarbox"/>
    <property type="match status" value="1"/>
</dbReference>
<dbReference type="PANTHER" id="PTHR21012:SF0">
    <property type="entry name" value="ASPARTATE 1-DECARBOXYLASE"/>
    <property type="match status" value="1"/>
</dbReference>
<dbReference type="GO" id="GO:0004068">
    <property type="term" value="F:aspartate 1-decarboxylase activity"/>
    <property type="evidence" value="ECO:0007669"/>
    <property type="project" value="UniProtKB-UniRule"/>
</dbReference>
<dbReference type="AlphaFoldDB" id="A0A2G9YIL2"/>
<dbReference type="PIRSF" id="PIRSF006246">
    <property type="entry name" value="Asp_decarbox"/>
    <property type="match status" value="1"/>
</dbReference>
<evidence type="ECO:0000256" key="9">
    <source>
        <dbReference type="HAMAP-Rule" id="MF_00446"/>
    </source>
</evidence>
<reference evidence="14 15" key="1">
    <citation type="submission" date="2017-09" db="EMBL/GenBank/DDBJ databases">
        <title>Depth-based differentiation of microbial function through sediment-hosted aquifers and enrichment of novel symbionts in the deep terrestrial subsurface.</title>
        <authorList>
            <person name="Probst A.J."/>
            <person name="Ladd B."/>
            <person name="Jarett J.K."/>
            <person name="Geller-Mcgrath D.E."/>
            <person name="Sieber C.M."/>
            <person name="Emerson J.B."/>
            <person name="Anantharaman K."/>
            <person name="Thomas B.C."/>
            <person name="Malmstrom R."/>
            <person name="Stieglmeier M."/>
            <person name="Klingl A."/>
            <person name="Woyke T."/>
            <person name="Ryan C.M."/>
            <person name="Banfield J.F."/>
        </authorList>
    </citation>
    <scope>NUCLEOTIDE SEQUENCE [LARGE SCALE GENOMIC DNA]</scope>
    <source>
        <strain evidence="14">CG23_combo_of_CG06-09_8_20_14_all_41_10</strain>
    </source>
</reference>
<evidence type="ECO:0000256" key="8">
    <source>
        <dbReference type="ARBA" id="ARBA00023317"/>
    </source>
</evidence>
<keyword evidence="3 9" id="KW-0210">Decarboxylase</keyword>
<evidence type="ECO:0000256" key="4">
    <source>
        <dbReference type="ARBA" id="ARBA00022813"/>
    </source>
</evidence>
<keyword evidence="6 9" id="KW-0456">Lyase</keyword>
<comment type="function">
    <text evidence="9">Catalyzes the pyruvoyl-dependent decarboxylation of aspartate to produce beta-alanine.</text>
</comment>
<dbReference type="InterPro" id="IPR009010">
    <property type="entry name" value="Asp_de-COase-like_dom_sf"/>
</dbReference>
<evidence type="ECO:0000256" key="12">
    <source>
        <dbReference type="PIRSR" id="PIRSR006246-3"/>
    </source>
</evidence>
<comment type="caution">
    <text evidence="14">The sequence shown here is derived from an EMBL/GenBank/DDBJ whole genome shotgun (WGS) entry which is preliminary data.</text>
</comment>
<feature type="binding site" evidence="9 11">
    <location>
        <position position="57"/>
    </location>
    <ligand>
        <name>substrate</name>
    </ligand>
</feature>
<dbReference type="SUPFAM" id="SSF50692">
    <property type="entry name" value="ADC-like"/>
    <property type="match status" value="1"/>
</dbReference>
<dbReference type="EMBL" id="PCRK01000115">
    <property type="protein sequence ID" value="PIP19088.1"/>
    <property type="molecule type" value="Genomic_DNA"/>
</dbReference>
<dbReference type="Gene3D" id="2.40.40.20">
    <property type="match status" value="1"/>
</dbReference>
<evidence type="ECO:0000256" key="13">
    <source>
        <dbReference type="PIRSR" id="PIRSR006246-5"/>
    </source>
</evidence>
<evidence type="ECO:0000256" key="5">
    <source>
        <dbReference type="ARBA" id="ARBA00023145"/>
    </source>
</evidence>
<dbReference type="GO" id="GO:0015940">
    <property type="term" value="P:pantothenate biosynthetic process"/>
    <property type="evidence" value="ECO:0007669"/>
    <property type="project" value="UniProtKB-UniRule"/>
</dbReference>
<keyword evidence="1 9" id="KW-0963">Cytoplasm</keyword>
<comment type="similarity">
    <text evidence="9">Belongs to the PanD family.</text>
</comment>
<feature type="binding site" evidence="9 11">
    <location>
        <begin position="73"/>
        <end position="75"/>
    </location>
    <ligand>
        <name>substrate</name>
    </ligand>
</feature>
<keyword evidence="8 9" id="KW-0670">Pyruvate</keyword>
<feature type="chain" id="PRO_5014005999" description="Aspartate 1-decarboxylase alpha chain" evidence="9 13">
    <location>
        <begin position="25"/>
        <end position="123"/>
    </location>
</feature>
<dbReference type="InterPro" id="IPR003190">
    <property type="entry name" value="Asp_decarbox"/>
</dbReference>
<evidence type="ECO:0000256" key="2">
    <source>
        <dbReference type="ARBA" id="ARBA00022655"/>
    </source>
</evidence>
<feature type="chain" id="PRO_5014006000" description="Aspartate 1-decarboxylase beta chain" evidence="9 13">
    <location>
        <begin position="1"/>
        <end position="24"/>
    </location>
</feature>
<name>A0A2G9YIL2_9BACT</name>
<comment type="catalytic activity">
    <reaction evidence="9">
        <text>L-aspartate + H(+) = beta-alanine + CO2</text>
        <dbReference type="Rhea" id="RHEA:19497"/>
        <dbReference type="ChEBI" id="CHEBI:15378"/>
        <dbReference type="ChEBI" id="CHEBI:16526"/>
        <dbReference type="ChEBI" id="CHEBI:29991"/>
        <dbReference type="ChEBI" id="CHEBI:57966"/>
        <dbReference type="EC" id="4.1.1.11"/>
    </reaction>
</comment>
<sequence length="123" mass="13481">MLRIMLKSKIHRALVTETNLYYEGSITIDALLMRAADILENERVEVLNLNNGERLETYAICGKAGSGVICLNGPAARGACIGDQVIILSYISAEDKEAKAVKPRIIKVDGKNRINPALDKRKA</sequence>
<feature type="active site" description="Schiff-base intermediate with substrate; via pyruvic acid" evidence="9 10">
    <location>
        <position position="25"/>
    </location>
</feature>